<comment type="caution">
    <text evidence="4">The sequence shown here is derived from an EMBL/GenBank/DDBJ whole genome shotgun (WGS) entry which is preliminary data.</text>
</comment>
<dbReference type="OrthoDB" id="6422219at2759"/>
<proteinExistence type="predicted"/>
<dbReference type="EMBL" id="BGPR01016484">
    <property type="protein sequence ID" value="GBN73186.1"/>
    <property type="molecule type" value="Genomic_DNA"/>
</dbReference>
<dbReference type="PRINTS" id="PR00947">
    <property type="entry name" value="CUTICLE"/>
</dbReference>
<sequence>MTLGQQRYTSGTSAAQSHIQQCPLNCVFRNTCAWTCIVLGCQMSHCLAPILLYQAGQSPTSFFFDDAWTTNTLAGVTVIYPLCRILTASDREQPTSRAVSVILVPSLQAITICPLSNSLRTAAFPIIRKSKCKNDYLPSPAAVKYHSHLTTCPPRHPDEFIEKCGDGHNVLAPVLPCCLAELLRLEPTLDEGPPQPYTFGYEVHDHHGDQWRSEVSDGFGHVHGSYGFVDNEGMHREVQYVADDGGFRAHIKTNEPGMDMPNPADVVMLATPPSDYDAAVYGLERVHPTHMRSNRVENPRKPIYRQRKLSARVPPPVYVRDGNLQSPWFPMHTVANV</sequence>
<evidence type="ECO:0000313" key="4">
    <source>
        <dbReference type="EMBL" id="GBN73186.1"/>
    </source>
</evidence>
<dbReference type="PANTHER" id="PTHR10380:SF235">
    <property type="entry name" value="CUTICULAR PROTEIN 73D, ISOFORM B"/>
    <property type="match status" value="1"/>
</dbReference>
<dbReference type="GO" id="GO:0062129">
    <property type="term" value="C:chitin-based extracellular matrix"/>
    <property type="evidence" value="ECO:0007669"/>
    <property type="project" value="TreeGrafter"/>
</dbReference>
<evidence type="ECO:0000313" key="6">
    <source>
        <dbReference type="Proteomes" id="UP000499080"/>
    </source>
</evidence>
<dbReference type="PROSITE" id="PS00233">
    <property type="entry name" value="CHIT_BIND_RR_1"/>
    <property type="match status" value="1"/>
</dbReference>
<dbReference type="Pfam" id="PF00379">
    <property type="entry name" value="Chitin_bind_4"/>
    <property type="match status" value="1"/>
</dbReference>
<protein>
    <recommendedName>
        <fullName evidence="7">Cuticle protein 16.8</fullName>
    </recommendedName>
</protein>
<organism evidence="4 6">
    <name type="scientific">Araneus ventricosus</name>
    <name type="common">Orbweaver spider</name>
    <name type="synonym">Epeira ventricosa</name>
    <dbReference type="NCBI Taxonomy" id="182803"/>
    <lineage>
        <taxon>Eukaryota</taxon>
        <taxon>Metazoa</taxon>
        <taxon>Ecdysozoa</taxon>
        <taxon>Arthropoda</taxon>
        <taxon>Chelicerata</taxon>
        <taxon>Arachnida</taxon>
        <taxon>Araneae</taxon>
        <taxon>Araneomorphae</taxon>
        <taxon>Entelegynae</taxon>
        <taxon>Araneoidea</taxon>
        <taxon>Araneidae</taxon>
        <taxon>Araneus</taxon>
    </lineage>
</organism>
<dbReference type="EMBL" id="BGPR01016485">
    <property type="protein sequence ID" value="GBN73191.1"/>
    <property type="molecule type" value="Genomic_DNA"/>
</dbReference>
<dbReference type="Proteomes" id="UP000499080">
    <property type="component" value="Unassembled WGS sequence"/>
</dbReference>
<name>A0A4Y2RCL4_ARAVE</name>
<evidence type="ECO:0000256" key="3">
    <source>
        <dbReference type="PROSITE-ProRule" id="PRU00497"/>
    </source>
</evidence>
<evidence type="ECO:0000313" key="5">
    <source>
        <dbReference type="EMBL" id="GBN73191.1"/>
    </source>
</evidence>
<accession>A0A4Y2RCL4</accession>
<reference evidence="4 6" key="1">
    <citation type="journal article" date="2019" name="Sci. Rep.">
        <title>Orb-weaving spider Araneus ventricosus genome elucidates the spidroin gene catalogue.</title>
        <authorList>
            <person name="Kono N."/>
            <person name="Nakamura H."/>
            <person name="Ohtoshi R."/>
            <person name="Moran D.A.P."/>
            <person name="Shinohara A."/>
            <person name="Yoshida Y."/>
            <person name="Fujiwara M."/>
            <person name="Mori M."/>
            <person name="Tomita M."/>
            <person name="Arakawa K."/>
        </authorList>
    </citation>
    <scope>NUCLEOTIDE SEQUENCE [LARGE SCALE GENOMIC DNA]</scope>
</reference>
<comment type="function">
    <text evidence="1">Component of the rigid cuticle of the spider.</text>
</comment>
<evidence type="ECO:0000256" key="1">
    <source>
        <dbReference type="ARBA" id="ARBA00002980"/>
    </source>
</evidence>
<dbReference type="AlphaFoldDB" id="A0A4Y2RCL4"/>
<gene>
    <name evidence="5" type="ORF">AVEN_236879_1</name>
    <name evidence="4" type="ORF">AVEN_5783_1</name>
</gene>
<dbReference type="InterPro" id="IPR050468">
    <property type="entry name" value="Cuticle_Struct_Prot"/>
</dbReference>
<evidence type="ECO:0000256" key="2">
    <source>
        <dbReference type="ARBA" id="ARBA00022460"/>
    </source>
</evidence>
<dbReference type="InterPro" id="IPR031311">
    <property type="entry name" value="CHIT_BIND_RR_consensus"/>
</dbReference>
<dbReference type="PROSITE" id="PS51155">
    <property type="entry name" value="CHIT_BIND_RR_2"/>
    <property type="match status" value="1"/>
</dbReference>
<keyword evidence="6" id="KW-1185">Reference proteome</keyword>
<evidence type="ECO:0008006" key="7">
    <source>
        <dbReference type="Google" id="ProtNLM"/>
    </source>
</evidence>
<dbReference type="InterPro" id="IPR000618">
    <property type="entry name" value="Insect_cuticle"/>
</dbReference>
<dbReference type="PANTHER" id="PTHR10380">
    <property type="entry name" value="CUTICLE PROTEIN"/>
    <property type="match status" value="1"/>
</dbReference>
<dbReference type="GO" id="GO:0008010">
    <property type="term" value="F:structural constituent of chitin-based larval cuticle"/>
    <property type="evidence" value="ECO:0007669"/>
    <property type="project" value="TreeGrafter"/>
</dbReference>
<keyword evidence="2 3" id="KW-0193">Cuticle</keyword>